<proteinExistence type="predicted"/>
<keyword evidence="2" id="KW-1185">Reference proteome</keyword>
<evidence type="ECO:0000313" key="1">
    <source>
        <dbReference type="EMBL" id="CAD8089071.1"/>
    </source>
</evidence>
<gene>
    <name evidence="1" type="ORF">PPRIM_AZ9-3.1.T0820216</name>
</gene>
<dbReference type="AlphaFoldDB" id="A0A8S1NG40"/>
<accession>A0A8S1NG40</accession>
<organism evidence="1 2">
    <name type="scientific">Paramecium primaurelia</name>
    <dbReference type="NCBI Taxonomy" id="5886"/>
    <lineage>
        <taxon>Eukaryota</taxon>
        <taxon>Sar</taxon>
        <taxon>Alveolata</taxon>
        <taxon>Ciliophora</taxon>
        <taxon>Intramacronucleata</taxon>
        <taxon>Oligohymenophorea</taxon>
        <taxon>Peniculida</taxon>
        <taxon>Parameciidae</taxon>
        <taxon>Paramecium</taxon>
    </lineage>
</organism>
<evidence type="ECO:0000313" key="2">
    <source>
        <dbReference type="Proteomes" id="UP000688137"/>
    </source>
</evidence>
<sequence>MSKKVNSHYQKTQQRYKLILKDKVVNRAFMQTHETTARVLKIEYAGKLYNKILQRINQLYFLGMSLQLNQNLLVKLIKKENLCFQETRKEITNFPSYKYYNKLKGHNPNRGGGIKVGILKQFFPRIYRIYCLRSMSYSKVQQSTQQVNDQYYLYQILTHLQNSIITNQKNRQENFIQLFIQSKWKILFIFRRDINYSTNQIPFMKDVILPNSTYQQNYRQKRNYELKQTLNGSKFVFLWYDWVCFIQWNQAIFTKVQSQICSIL</sequence>
<reference evidence="1" key="1">
    <citation type="submission" date="2021-01" db="EMBL/GenBank/DDBJ databases">
        <authorList>
            <consortium name="Genoscope - CEA"/>
            <person name="William W."/>
        </authorList>
    </citation>
    <scope>NUCLEOTIDE SEQUENCE</scope>
</reference>
<dbReference type="Proteomes" id="UP000688137">
    <property type="component" value="Unassembled WGS sequence"/>
</dbReference>
<protein>
    <submittedName>
        <fullName evidence="1">Uncharacterized protein</fullName>
    </submittedName>
</protein>
<name>A0A8S1NG40_PARPR</name>
<dbReference type="EMBL" id="CAJJDM010000085">
    <property type="protein sequence ID" value="CAD8089071.1"/>
    <property type="molecule type" value="Genomic_DNA"/>
</dbReference>
<comment type="caution">
    <text evidence="1">The sequence shown here is derived from an EMBL/GenBank/DDBJ whole genome shotgun (WGS) entry which is preliminary data.</text>
</comment>